<evidence type="ECO:0000313" key="2">
    <source>
        <dbReference type="EMBL" id="KAJ7027326.1"/>
    </source>
</evidence>
<keyword evidence="1" id="KW-0472">Membrane</keyword>
<dbReference type="InterPro" id="IPR035992">
    <property type="entry name" value="Ricin_B-like_lectins"/>
</dbReference>
<protein>
    <submittedName>
        <fullName evidence="2">Uncharacterized protein</fullName>
    </submittedName>
</protein>
<dbReference type="SUPFAM" id="SSF50370">
    <property type="entry name" value="Ricin B-like lectins"/>
    <property type="match status" value="1"/>
</dbReference>
<sequence>MHDWQDDILSSVHCYCSQRWSFDPANGLMVPSLPEISRRRTSIKADCQTKENQSSALKAPAMSFVSRSLLLVAFAASILPLATSLTVATGYKSVTTTDDLSSLATTSNFLIASKQFGTELNVGYNVTGDGNAVILYTPSANKATNQQWILTNVIGSPTQYTIASADAPTFLSFPGAAASTISYNGQTIVDATCYPTYTIQQVTPGENGYRITENTFGGILTAWAQYVETSSIGMATFQRSADLGAAQVWMIYAAPA</sequence>
<dbReference type="Gene3D" id="2.80.10.50">
    <property type="match status" value="1"/>
</dbReference>
<comment type="caution">
    <text evidence="2">The sequence shown here is derived from an EMBL/GenBank/DDBJ whole genome shotgun (WGS) entry which is preliminary data.</text>
</comment>
<keyword evidence="3" id="KW-1185">Reference proteome</keyword>
<accession>A0AAD6SI84</accession>
<dbReference type="EMBL" id="JARJCM010000125">
    <property type="protein sequence ID" value="KAJ7027326.1"/>
    <property type="molecule type" value="Genomic_DNA"/>
</dbReference>
<evidence type="ECO:0000256" key="1">
    <source>
        <dbReference type="SAM" id="Phobius"/>
    </source>
</evidence>
<gene>
    <name evidence="2" type="ORF">C8F04DRAFT_1399526</name>
</gene>
<dbReference type="AlphaFoldDB" id="A0AAD6SI84"/>
<evidence type="ECO:0000313" key="3">
    <source>
        <dbReference type="Proteomes" id="UP001218188"/>
    </source>
</evidence>
<keyword evidence="1" id="KW-1133">Transmembrane helix</keyword>
<feature type="transmembrane region" description="Helical" evidence="1">
    <location>
        <begin position="68"/>
        <end position="91"/>
    </location>
</feature>
<reference evidence="2" key="1">
    <citation type="submission" date="2023-03" db="EMBL/GenBank/DDBJ databases">
        <title>Massive genome expansion in bonnet fungi (Mycena s.s.) driven by repeated elements and novel gene families across ecological guilds.</title>
        <authorList>
            <consortium name="Lawrence Berkeley National Laboratory"/>
            <person name="Harder C.B."/>
            <person name="Miyauchi S."/>
            <person name="Viragh M."/>
            <person name="Kuo A."/>
            <person name="Thoen E."/>
            <person name="Andreopoulos B."/>
            <person name="Lu D."/>
            <person name="Skrede I."/>
            <person name="Drula E."/>
            <person name="Henrissat B."/>
            <person name="Morin E."/>
            <person name="Kohler A."/>
            <person name="Barry K."/>
            <person name="LaButti K."/>
            <person name="Morin E."/>
            <person name="Salamov A."/>
            <person name="Lipzen A."/>
            <person name="Mereny Z."/>
            <person name="Hegedus B."/>
            <person name="Baldrian P."/>
            <person name="Stursova M."/>
            <person name="Weitz H."/>
            <person name="Taylor A."/>
            <person name="Grigoriev I.V."/>
            <person name="Nagy L.G."/>
            <person name="Martin F."/>
            <person name="Kauserud H."/>
        </authorList>
    </citation>
    <scope>NUCLEOTIDE SEQUENCE</scope>
    <source>
        <strain evidence="2">CBHHK200</strain>
    </source>
</reference>
<keyword evidence="1" id="KW-0812">Transmembrane</keyword>
<dbReference type="Proteomes" id="UP001218188">
    <property type="component" value="Unassembled WGS sequence"/>
</dbReference>
<name>A0AAD6SI84_9AGAR</name>
<organism evidence="2 3">
    <name type="scientific">Mycena alexandri</name>
    <dbReference type="NCBI Taxonomy" id="1745969"/>
    <lineage>
        <taxon>Eukaryota</taxon>
        <taxon>Fungi</taxon>
        <taxon>Dikarya</taxon>
        <taxon>Basidiomycota</taxon>
        <taxon>Agaricomycotina</taxon>
        <taxon>Agaricomycetes</taxon>
        <taxon>Agaricomycetidae</taxon>
        <taxon>Agaricales</taxon>
        <taxon>Marasmiineae</taxon>
        <taxon>Mycenaceae</taxon>
        <taxon>Mycena</taxon>
    </lineage>
</organism>
<proteinExistence type="predicted"/>